<dbReference type="InterPro" id="IPR009967">
    <property type="entry name" value="Flagellum_FlbT"/>
</dbReference>
<keyword evidence="3" id="KW-0694">RNA-binding</keyword>
<keyword evidence="4" id="KW-0969">Cilium</keyword>
<dbReference type="Pfam" id="PF07378">
    <property type="entry name" value="FlbT"/>
    <property type="match status" value="1"/>
</dbReference>
<dbReference type="EMBL" id="CP041636">
    <property type="protein sequence ID" value="QDO99306.1"/>
    <property type="molecule type" value="Genomic_DNA"/>
</dbReference>
<keyword evidence="4" id="KW-0966">Cell projection</keyword>
<evidence type="ECO:0000256" key="1">
    <source>
        <dbReference type="ARBA" id="ARBA00022491"/>
    </source>
</evidence>
<proteinExistence type="predicted"/>
<reference evidence="4 5" key="1">
    <citation type="submission" date="2019-07" db="EMBL/GenBank/DDBJ databases">
        <title>Genome sequencing for Ferrovibrio sp. K5.</title>
        <authorList>
            <person name="Park S.-J."/>
        </authorList>
    </citation>
    <scope>NUCLEOTIDE SEQUENCE [LARGE SCALE GENOMIC DNA]</scope>
    <source>
        <strain evidence="4 5">K5</strain>
    </source>
</reference>
<evidence type="ECO:0000256" key="3">
    <source>
        <dbReference type="ARBA" id="ARBA00022884"/>
    </source>
</evidence>
<dbReference type="GO" id="GO:0044781">
    <property type="term" value="P:bacterial-type flagellum organization"/>
    <property type="evidence" value="ECO:0007669"/>
    <property type="project" value="UniProtKB-KW"/>
</dbReference>
<organism evidence="4 5">
    <name type="scientific">Ferrovibrio terrae</name>
    <dbReference type="NCBI Taxonomy" id="2594003"/>
    <lineage>
        <taxon>Bacteria</taxon>
        <taxon>Pseudomonadati</taxon>
        <taxon>Pseudomonadota</taxon>
        <taxon>Alphaproteobacteria</taxon>
        <taxon>Rhodospirillales</taxon>
        <taxon>Rhodospirillaceae</taxon>
        <taxon>Ferrovibrio</taxon>
    </lineage>
</organism>
<dbReference type="Proteomes" id="UP000317496">
    <property type="component" value="Chromosome"/>
</dbReference>
<dbReference type="GO" id="GO:0048027">
    <property type="term" value="F:mRNA 5'-UTR binding"/>
    <property type="evidence" value="ECO:0007669"/>
    <property type="project" value="InterPro"/>
</dbReference>
<accession>A0A516H6A3</accession>
<keyword evidence="5" id="KW-1185">Reference proteome</keyword>
<evidence type="ECO:0000256" key="2">
    <source>
        <dbReference type="ARBA" id="ARBA00022795"/>
    </source>
</evidence>
<evidence type="ECO:0000313" key="5">
    <source>
        <dbReference type="Proteomes" id="UP000317496"/>
    </source>
</evidence>
<gene>
    <name evidence="4" type="ORF">FNB15_19390</name>
</gene>
<name>A0A516H6A3_9PROT</name>
<protein>
    <submittedName>
        <fullName evidence="4">Flagellar biosynthesis repressor FlbT</fullName>
    </submittedName>
</protein>
<keyword evidence="2" id="KW-1005">Bacterial flagellum biogenesis</keyword>
<keyword evidence="1" id="KW-0678">Repressor</keyword>
<dbReference type="GO" id="GO:0006402">
    <property type="term" value="P:mRNA catabolic process"/>
    <property type="evidence" value="ECO:0007669"/>
    <property type="project" value="InterPro"/>
</dbReference>
<dbReference type="GO" id="GO:1902209">
    <property type="term" value="P:negative regulation of bacterial-type flagellum assembly"/>
    <property type="evidence" value="ECO:0007669"/>
    <property type="project" value="InterPro"/>
</dbReference>
<evidence type="ECO:0000313" key="4">
    <source>
        <dbReference type="EMBL" id="QDO99306.1"/>
    </source>
</evidence>
<keyword evidence="4" id="KW-0282">Flagellum</keyword>
<dbReference type="KEGG" id="fer:FNB15_19390"/>
<sequence length="150" mass="16798">MEGGAVTTPPDAVPLIITLKAGEKFILNRAVLSLSKSASIVIENKASFLREKHIMKPEDVDTGAKRIYYYCQLAYLWDEQYDEYYAKAKDACMEFVKAAPSTHALIGNIGAALAQKDYFKLLKLARRLIEVERRLIDVGKKPVSDSAERT</sequence>
<dbReference type="AlphaFoldDB" id="A0A516H6A3"/>
<dbReference type="OrthoDB" id="8561314at2"/>